<name>A0A415IW32_9BACT</name>
<dbReference type="AlphaFoldDB" id="A0A415IW32"/>
<sequence>MVVLCFTACDKDDALCVSGSGGDGNSIILDLASASLPVTRATVQATGAEIAVSHLDVLIFKEDETKVWHERVRGSAGGSGKITLSAKRSDFAANEAYWVYLIANSTADVSVFETKDFDLGDLKGMVQEDERIHVTGLDVIGAPQTFLMDGVAYPKEKDEPETVAPVVLNNGTEADNTELQVVLRRAAAKIVVKISKSRYVEFDNSPAASNAGYYLRNMPYTTSVVPPVSMDEDYAKLRTPDLFNGDYFDWTPDVITVTAYAYAHVWEDASTLEKEVRLIVNIPMNYTPHNEDGSTGDPQFMESSYYQIPVSAAKKLNRNTCYEVLVTVNAPGGSNPLKPVELTDIAYSVYDWEKEQINVGGEDNRPAYLTLNEYEMEMHNMEEDNTTLEFASSSEVTAEITKVYYINKFGQEQELEKTNNRNNPDEWGEQDGWDYKNRCTIKITPDENITGNINIYGDIPGNNAVRFIEFTVTNKEGISRPVTVAQYPLTYITNVEGYYSYRDDFVSTASDGTRGVTTWELLAGKEVNKGQQYSSEQVPYDESTAWICGCSWNNNRWSYSKNGTGFFGSKIAQKFNSETGLCTIYYARWSESRTRKWPYKYTYNTTTGSVNGLNNHRMYHVTITATSDEYTLGRPRITDGKTDPGEDNAVVVSPSFMLASQLGAVMAADNVDMAAEHCERYVEVARDGTVYDDWRLPTRAEIEIIYKYQNDSDVMDEVLAGDRYWSASGRVPKPGIGQTEDQAIRCIRDAYDKKTGK</sequence>
<evidence type="ECO:0000313" key="3">
    <source>
        <dbReference type="Proteomes" id="UP000284916"/>
    </source>
</evidence>
<feature type="domain" description="Major fimbrium tip subunit FimD third Ig-like" evidence="1">
    <location>
        <begin position="371"/>
        <end position="488"/>
    </location>
</feature>
<organism evidence="2 3">
    <name type="scientific">Phocaeicola plebeius</name>
    <dbReference type="NCBI Taxonomy" id="310297"/>
    <lineage>
        <taxon>Bacteria</taxon>
        <taxon>Pseudomonadati</taxon>
        <taxon>Bacteroidota</taxon>
        <taxon>Bacteroidia</taxon>
        <taxon>Bacteroidales</taxon>
        <taxon>Bacteroidaceae</taxon>
        <taxon>Phocaeicola</taxon>
    </lineage>
</organism>
<dbReference type="Pfam" id="PF26306">
    <property type="entry name" value="FimD_3rd"/>
    <property type="match status" value="1"/>
</dbReference>
<gene>
    <name evidence="2" type="ORF">DW035_14255</name>
</gene>
<reference evidence="2 3" key="1">
    <citation type="submission" date="2018-08" db="EMBL/GenBank/DDBJ databases">
        <title>A genome reference for cultivated species of the human gut microbiota.</title>
        <authorList>
            <person name="Zou Y."/>
            <person name="Xue W."/>
            <person name="Luo G."/>
        </authorList>
    </citation>
    <scope>NUCLEOTIDE SEQUENCE [LARGE SCALE GENOMIC DNA]</scope>
    <source>
        <strain evidence="2 3">AF39-11</strain>
    </source>
</reference>
<dbReference type="Proteomes" id="UP000284916">
    <property type="component" value="Unassembled WGS sequence"/>
</dbReference>
<evidence type="ECO:0000259" key="1">
    <source>
        <dbReference type="Pfam" id="PF26306"/>
    </source>
</evidence>
<comment type="caution">
    <text evidence="2">The sequence shown here is derived from an EMBL/GenBank/DDBJ whole genome shotgun (WGS) entry which is preliminary data.</text>
</comment>
<accession>A0A415IW32</accession>
<protein>
    <recommendedName>
        <fullName evidence="1">Major fimbrium tip subunit FimD third Ig-like domain-containing protein</fullName>
    </recommendedName>
</protein>
<dbReference type="InterPro" id="IPR058822">
    <property type="entry name" value="Ig-like_FimD_3rd"/>
</dbReference>
<proteinExistence type="predicted"/>
<dbReference type="EMBL" id="QROI01000029">
    <property type="protein sequence ID" value="RHL11831.1"/>
    <property type="molecule type" value="Genomic_DNA"/>
</dbReference>
<evidence type="ECO:0000313" key="2">
    <source>
        <dbReference type="EMBL" id="RHL11831.1"/>
    </source>
</evidence>